<reference evidence="2" key="3">
    <citation type="submission" date="2020-12" db="UniProtKB">
        <authorList>
            <consortium name="EnsemblPlants"/>
        </authorList>
    </citation>
    <scope>IDENTIFICATION</scope>
</reference>
<accession>A0A2K1KZG8</accession>
<dbReference type="Proteomes" id="UP000006727">
    <property type="component" value="Chromosome 2"/>
</dbReference>
<reference evidence="1 3" key="2">
    <citation type="journal article" date="2018" name="Plant J.">
        <title>The Physcomitrella patens chromosome-scale assembly reveals moss genome structure and evolution.</title>
        <authorList>
            <person name="Lang D."/>
            <person name="Ullrich K.K."/>
            <person name="Murat F."/>
            <person name="Fuchs J."/>
            <person name="Jenkins J."/>
            <person name="Haas F.B."/>
            <person name="Piednoel M."/>
            <person name="Gundlach H."/>
            <person name="Van Bel M."/>
            <person name="Meyberg R."/>
            <person name="Vives C."/>
            <person name="Morata J."/>
            <person name="Symeonidi A."/>
            <person name="Hiss M."/>
            <person name="Muchero W."/>
            <person name="Kamisugi Y."/>
            <person name="Saleh O."/>
            <person name="Blanc G."/>
            <person name="Decker E.L."/>
            <person name="van Gessel N."/>
            <person name="Grimwood J."/>
            <person name="Hayes R.D."/>
            <person name="Graham S.W."/>
            <person name="Gunter L.E."/>
            <person name="McDaniel S.F."/>
            <person name="Hoernstein S.N.W."/>
            <person name="Larsson A."/>
            <person name="Li F.W."/>
            <person name="Perroud P.F."/>
            <person name="Phillips J."/>
            <person name="Ranjan P."/>
            <person name="Rokshar D.S."/>
            <person name="Rothfels C.J."/>
            <person name="Schneider L."/>
            <person name="Shu S."/>
            <person name="Stevenson D.W."/>
            <person name="Thummler F."/>
            <person name="Tillich M."/>
            <person name="Villarreal Aguilar J.C."/>
            <person name="Widiez T."/>
            <person name="Wong G.K."/>
            <person name="Wymore A."/>
            <person name="Zhang Y."/>
            <person name="Zimmer A.D."/>
            <person name="Quatrano R.S."/>
            <person name="Mayer K.F.X."/>
            <person name="Goodstein D."/>
            <person name="Casacuberta J.M."/>
            <person name="Vandepoele K."/>
            <person name="Reski R."/>
            <person name="Cuming A.C."/>
            <person name="Tuskan G.A."/>
            <person name="Maumus F."/>
            <person name="Salse J."/>
            <person name="Schmutz J."/>
            <person name="Rensing S.A."/>
        </authorList>
    </citation>
    <scope>NUCLEOTIDE SEQUENCE [LARGE SCALE GENOMIC DNA]</scope>
    <source>
        <strain evidence="2 3">cv. Gransden 2004</strain>
    </source>
</reference>
<dbReference type="EMBL" id="ABEU02000002">
    <property type="protein sequence ID" value="PNR59195.1"/>
    <property type="molecule type" value="Genomic_DNA"/>
</dbReference>
<sequence length="151" mass="16756">MYHANGVMAAAPINFDNRDDHYNMGTIRLEEDLVGYRSLMHMDGTRLSSASFNVGAAGPFQSTLQVNGAIPTSRNSISSFTVSDAPELLCENCRTLHSLGLQLLKYEVMVVTVMEINLGLQLVMLCLKGFDVIYHDFISSHQKTSLNNLRE</sequence>
<proteinExistence type="predicted"/>
<name>A0A2K1KZG8_PHYPA</name>
<evidence type="ECO:0000313" key="1">
    <source>
        <dbReference type="EMBL" id="PNR59195.1"/>
    </source>
</evidence>
<dbReference type="EnsemblPlants" id="Pp3c2_250V3.1">
    <property type="protein sequence ID" value="Pp3c2_250V3.1"/>
    <property type="gene ID" value="Pp3c2_250"/>
</dbReference>
<dbReference type="Gramene" id="Pp3c2_250V3.1">
    <property type="protein sequence ID" value="Pp3c2_250V3.1"/>
    <property type="gene ID" value="Pp3c2_250"/>
</dbReference>
<organism evidence="1">
    <name type="scientific">Physcomitrium patens</name>
    <name type="common">Spreading-leaved earth moss</name>
    <name type="synonym">Physcomitrella patens</name>
    <dbReference type="NCBI Taxonomy" id="3218"/>
    <lineage>
        <taxon>Eukaryota</taxon>
        <taxon>Viridiplantae</taxon>
        <taxon>Streptophyta</taxon>
        <taxon>Embryophyta</taxon>
        <taxon>Bryophyta</taxon>
        <taxon>Bryophytina</taxon>
        <taxon>Bryopsida</taxon>
        <taxon>Funariidae</taxon>
        <taxon>Funariales</taxon>
        <taxon>Funariaceae</taxon>
        <taxon>Physcomitrium</taxon>
    </lineage>
</organism>
<evidence type="ECO:0000313" key="3">
    <source>
        <dbReference type="Proteomes" id="UP000006727"/>
    </source>
</evidence>
<protein>
    <submittedName>
        <fullName evidence="1 2">Uncharacterized protein</fullName>
    </submittedName>
</protein>
<reference evidence="1 3" key="1">
    <citation type="journal article" date="2008" name="Science">
        <title>The Physcomitrella genome reveals evolutionary insights into the conquest of land by plants.</title>
        <authorList>
            <person name="Rensing S."/>
            <person name="Lang D."/>
            <person name="Zimmer A."/>
            <person name="Terry A."/>
            <person name="Salamov A."/>
            <person name="Shapiro H."/>
            <person name="Nishiyama T."/>
            <person name="Perroud P.-F."/>
            <person name="Lindquist E."/>
            <person name="Kamisugi Y."/>
            <person name="Tanahashi T."/>
            <person name="Sakakibara K."/>
            <person name="Fujita T."/>
            <person name="Oishi K."/>
            <person name="Shin-I T."/>
            <person name="Kuroki Y."/>
            <person name="Toyoda A."/>
            <person name="Suzuki Y."/>
            <person name="Hashimoto A."/>
            <person name="Yamaguchi K."/>
            <person name="Sugano A."/>
            <person name="Kohara Y."/>
            <person name="Fujiyama A."/>
            <person name="Anterola A."/>
            <person name="Aoki S."/>
            <person name="Ashton N."/>
            <person name="Barbazuk W.B."/>
            <person name="Barker E."/>
            <person name="Bennetzen J."/>
            <person name="Bezanilla M."/>
            <person name="Blankenship R."/>
            <person name="Cho S.H."/>
            <person name="Dutcher S."/>
            <person name="Estelle M."/>
            <person name="Fawcett J.A."/>
            <person name="Gundlach H."/>
            <person name="Hanada K."/>
            <person name="Heyl A."/>
            <person name="Hicks K.A."/>
            <person name="Hugh J."/>
            <person name="Lohr M."/>
            <person name="Mayer K."/>
            <person name="Melkozernov A."/>
            <person name="Murata T."/>
            <person name="Nelson D."/>
            <person name="Pils B."/>
            <person name="Prigge M."/>
            <person name="Reiss B."/>
            <person name="Renner T."/>
            <person name="Rombauts S."/>
            <person name="Rushton P."/>
            <person name="Sanderfoot A."/>
            <person name="Schween G."/>
            <person name="Shiu S.-H."/>
            <person name="Stueber K."/>
            <person name="Theodoulou F.L."/>
            <person name="Tu H."/>
            <person name="Van de Peer Y."/>
            <person name="Verrier P.J."/>
            <person name="Waters E."/>
            <person name="Wood A."/>
            <person name="Yang L."/>
            <person name="Cove D."/>
            <person name="Cuming A."/>
            <person name="Hasebe M."/>
            <person name="Lucas S."/>
            <person name="Mishler D.B."/>
            <person name="Reski R."/>
            <person name="Grigoriev I."/>
            <person name="Quatrano R.S."/>
            <person name="Boore J.L."/>
        </authorList>
    </citation>
    <scope>NUCLEOTIDE SEQUENCE [LARGE SCALE GENOMIC DNA]</scope>
    <source>
        <strain evidence="2 3">cv. Gransden 2004</strain>
    </source>
</reference>
<dbReference type="InParanoid" id="A0A2K1KZG8"/>
<dbReference type="AlphaFoldDB" id="A0A2K1KZG8"/>
<evidence type="ECO:0000313" key="2">
    <source>
        <dbReference type="EnsemblPlants" id="Pp3c2_250V3.1"/>
    </source>
</evidence>
<keyword evidence="3" id="KW-1185">Reference proteome</keyword>
<gene>
    <name evidence="1" type="ORF">PHYPA_001986</name>
</gene>